<dbReference type="EMBL" id="JAUPFM010000009">
    <property type="protein sequence ID" value="KAK2842190.1"/>
    <property type="molecule type" value="Genomic_DNA"/>
</dbReference>
<dbReference type="AlphaFoldDB" id="A0AA88MPS8"/>
<keyword evidence="2" id="KW-1185">Reference proteome</keyword>
<protein>
    <submittedName>
        <fullName evidence="1">Uncharacterized protein</fullName>
    </submittedName>
</protein>
<evidence type="ECO:0000313" key="1">
    <source>
        <dbReference type="EMBL" id="KAK2842190.1"/>
    </source>
</evidence>
<proteinExistence type="predicted"/>
<gene>
    <name evidence="1" type="ORF">Q5P01_012390</name>
</gene>
<sequence>MPYGVAQYIHENRMKCSETSASCHHTSAYETGIQVIKLKTRGWKHGIQSQYNQEESNTLIKQVSVVMLPCARSHLLLCVFIQD</sequence>
<organism evidence="1 2">
    <name type="scientific">Channa striata</name>
    <name type="common">Snakehead murrel</name>
    <name type="synonym">Ophicephalus striatus</name>
    <dbReference type="NCBI Taxonomy" id="64152"/>
    <lineage>
        <taxon>Eukaryota</taxon>
        <taxon>Metazoa</taxon>
        <taxon>Chordata</taxon>
        <taxon>Craniata</taxon>
        <taxon>Vertebrata</taxon>
        <taxon>Euteleostomi</taxon>
        <taxon>Actinopterygii</taxon>
        <taxon>Neopterygii</taxon>
        <taxon>Teleostei</taxon>
        <taxon>Neoteleostei</taxon>
        <taxon>Acanthomorphata</taxon>
        <taxon>Anabantaria</taxon>
        <taxon>Anabantiformes</taxon>
        <taxon>Channoidei</taxon>
        <taxon>Channidae</taxon>
        <taxon>Channa</taxon>
    </lineage>
</organism>
<accession>A0AA88MPS8</accession>
<evidence type="ECO:0000313" key="2">
    <source>
        <dbReference type="Proteomes" id="UP001187415"/>
    </source>
</evidence>
<dbReference type="Proteomes" id="UP001187415">
    <property type="component" value="Unassembled WGS sequence"/>
</dbReference>
<reference evidence="1" key="1">
    <citation type="submission" date="2023-07" db="EMBL/GenBank/DDBJ databases">
        <title>Chromosome-level Genome Assembly of Striped Snakehead (Channa striata).</title>
        <authorList>
            <person name="Liu H."/>
        </authorList>
    </citation>
    <scope>NUCLEOTIDE SEQUENCE</scope>
    <source>
        <strain evidence="1">Gz</strain>
        <tissue evidence="1">Muscle</tissue>
    </source>
</reference>
<comment type="caution">
    <text evidence="1">The sequence shown here is derived from an EMBL/GenBank/DDBJ whole genome shotgun (WGS) entry which is preliminary data.</text>
</comment>
<name>A0AA88MPS8_CHASR</name>